<evidence type="ECO:0000313" key="3">
    <source>
        <dbReference type="Proteomes" id="UP001595932"/>
    </source>
</evidence>
<dbReference type="RefSeq" id="WP_377279004.1">
    <property type="nucleotide sequence ID" value="NZ_JBHSGL010000005.1"/>
</dbReference>
<dbReference type="EMBL" id="JBHSGL010000005">
    <property type="protein sequence ID" value="MFC4713286.1"/>
    <property type="molecule type" value="Genomic_DNA"/>
</dbReference>
<dbReference type="Proteomes" id="UP001595932">
    <property type="component" value="Unassembled WGS sequence"/>
</dbReference>
<evidence type="ECO:0000313" key="2">
    <source>
        <dbReference type="EMBL" id="MFC4713286.1"/>
    </source>
</evidence>
<gene>
    <name evidence="2" type="ORF">ACFO5U_10455</name>
</gene>
<evidence type="ECO:0008006" key="4">
    <source>
        <dbReference type="Google" id="ProtNLM"/>
    </source>
</evidence>
<evidence type="ECO:0000256" key="1">
    <source>
        <dbReference type="SAM" id="MobiDB-lite"/>
    </source>
</evidence>
<protein>
    <recommendedName>
        <fullName evidence="4">DUF4025 domain-containing protein</fullName>
    </recommendedName>
</protein>
<organism evidence="2 3">
    <name type="scientific">Planococcus dechangensis</name>
    <dbReference type="NCBI Taxonomy" id="1176255"/>
    <lineage>
        <taxon>Bacteria</taxon>
        <taxon>Bacillati</taxon>
        <taxon>Bacillota</taxon>
        <taxon>Bacilli</taxon>
        <taxon>Bacillales</taxon>
        <taxon>Caryophanaceae</taxon>
        <taxon>Planococcus</taxon>
    </lineage>
</organism>
<keyword evidence="3" id="KW-1185">Reference proteome</keyword>
<feature type="region of interest" description="Disordered" evidence="1">
    <location>
        <begin position="1"/>
        <end position="83"/>
    </location>
</feature>
<name>A0ABV9MBT4_9BACL</name>
<sequence>MTKDENQHAGPENLQHTEVAKNKFNSGDNDSDYDGGHPQDAFSTSEDEAKSGNSKKKKDMKEKSFNEGGNDSDYDGGHPKDAE</sequence>
<proteinExistence type="predicted"/>
<comment type="caution">
    <text evidence="2">The sequence shown here is derived from an EMBL/GenBank/DDBJ whole genome shotgun (WGS) entry which is preliminary data.</text>
</comment>
<reference evidence="3" key="1">
    <citation type="journal article" date="2019" name="Int. J. Syst. Evol. Microbiol.">
        <title>The Global Catalogue of Microorganisms (GCM) 10K type strain sequencing project: providing services to taxonomists for standard genome sequencing and annotation.</title>
        <authorList>
            <consortium name="The Broad Institute Genomics Platform"/>
            <consortium name="The Broad Institute Genome Sequencing Center for Infectious Disease"/>
            <person name="Wu L."/>
            <person name="Ma J."/>
        </authorList>
    </citation>
    <scope>NUCLEOTIDE SEQUENCE [LARGE SCALE GENOMIC DNA]</scope>
    <source>
        <strain evidence="3">CGMCC 1.12151</strain>
    </source>
</reference>
<accession>A0ABV9MBT4</accession>